<sequence>MLRRQVAVEETERLLHRQREQAHRCSRSVGVEFRRRENVGEVEFASPIAPGSANRITLPA</sequence>
<organism evidence="1 2">
    <name type="scientific">Xylaria bambusicola</name>
    <dbReference type="NCBI Taxonomy" id="326684"/>
    <lineage>
        <taxon>Eukaryota</taxon>
        <taxon>Fungi</taxon>
        <taxon>Dikarya</taxon>
        <taxon>Ascomycota</taxon>
        <taxon>Pezizomycotina</taxon>
        <taxon>Sordariomycetes</taxon>
        <taxon>Xylariomycetidae</taxon>
        <taxon>Xylariales</taxon>
        <taxon>Xylariaceae</taxon>
        <taxon>Xylaria</taxon>
    </lineage>
</organism>
<name>A0AAN7Z2C3_9PEZI</name>
<keyword evidence="2" id="KW-1185">Reference proteome</keyword>
<dbReference type="EMBL" id="JAWHQM010000001">
    <property type="protein sequence ID" value="KAK5624533.1"/>
    <property type="molecule type" value="Genomic_DNA"/>
</dbReference>
<dbReference type="Proteomes" id="UP001305414">
    <property type="component" value="Unassembled WGS sequence"/>
</dbReference>
<reference evidence="1 2" key="1">
    <citation type="submission" date="2023-10" db="EMBL/GenBank/DDBJ databases">
        <title>Draft genome sequence of Xylaria bambusicola isolate GMP-LS, the root and basal stem rot pathogen of sugarcane in Indonesia.</title>
        <authorList>
            <person name="Selvaraj P."/>
            <person name="Muralishankar V."/>
            <person name="Muruganantham S."/>
            <person name="Sp S."/>
            <person name="Haryani S."/>
            <person name="Lau K.J.X."/>
            <person name="Naqvi N.I."/>
        </authorList>
    </citation>
    <scope>NUCLEOTIDE SEQUENCE [LARGE SCALE GENOMIC DNA]</scope>
    <source>
        <strain evidence="1">GMP-LS</strain>
    </source>
</reference>
<accession>A0AAN7Z2C3</accession>
<evidence type="ECO:0000313" key="1">
    <source>
        <dbReference type="EMBL" id="KAK5624533.1"/>
    </source>
</evidence>
<protein>
    <submittedName>
        <fullName evidence="1">Uncharacterized protein</fullName>
    </submittedName>
</protein>
<proteinExistence type="predicted"/>
<comment type="caution">
    <text evidence="1">The sequence shown here is derived from an EMBL/GenBank/DDBJ whole genome shotgun (WGS) entry which is preliminary data.</text>
</comment>
<gene>
    <name evidence="1" type="ORF">RRF57_000249</name>
</gene>
<dbReference type="AlphaFoldDB" id="A0AAN7Z2C3"/>
<evidence type="ECO:0000313" key="2">
    <source>
        <dbReference type="Proteomes" id="UP001305414"/>
    </source>
</evidence>